<sequence length="429" mass="47528">MSTLIQPWAFRGQRLVSTRALLTNRAIVATARSLLATFSTLPALHHRIVADFRSDTLTKPTDEMIKEVMLSASRGDDVYEEDDSVRSLEHHVAQLTGHEAGLFCASGTMTNQLAFRASLLTPPASILCDRRSHVYRYEAGGLAAHSQTTVYPVQAIANKGHHITVQDLEREFVVDDGDVHMAPTRLISLENTLDGTVMPLQEVQAIRRFANENKVRLHLDGARIWNAAVAAGCDLKDYTQEFDSVSLCVSKGIGAPIGSVLIGNRGLIKKARHFRKMFGGGWRQAGGLAAAAHWCIDNVWPTMKETHRLAKYLAEGIEREGRGASIYQPVESNMVFLDLAGSGMLLRDLSQKLKGKGIRIGNEDAAESQTQVRLVLHWQISREAVDDFIEVVRDLAEVSVREDRVSSPSEEDDESETNGKKQQTVYCRR</sequence>
<keyword evidence="4" id="KW-0456">Lyase</keyword>
<dbReference type="InterPro" id="IPR015424">
    <property type="entry name" value="PyrdxlP-dep_Trfase"/>
</dbReference>
<dbReference type="InterPro" id="IPR015422">
    <property type="entry name" value="PyrdxlP-dep_Trfase_small"/>
</dbReference>
<evidence type="ECO:0000256" key="6">
    <source>
        <dbReference type="SAM" id="MobiDB-lite"/>
    </source>
</evidence>
<dbReference type="InterPro" id="IPR001597">
    <property type="entry name" value="ArAA_b-elim_lyase/Thr_aldolase"/>
</dbReference>
<dbReference type="Gene3D" id="3.90.1150.10">
    <property type="entry name" value="Aspartate Aminotransferase, domain 1"/>
    <property type="match status" value="1"/>
</dbReference>
<dbReference type="CDD" id="cd06502">
    <property type="entry name" value="TA_like"/>
    <property type="match status" value="1"/>
</dbReference>
<dbReference type="PIRSF" id="PIRSF017617">
    <property type="entry name" value="Thr_aldolase"/>
    <property type="match status" value="1"/>
</dbReference>
<dbReference type="GO" id="GO:0008732">
    <property type="term" value="F:L-allo-threonine aldolase activity"/>
    <property type="evidence" value="ECO:0007669"/>
    <property type="project" value="TreeGrafter"/>
</dbReference>
<evidence type="ECO:0000256" key="1">
    <source>
        <dbReference type="ARBA" id="ARBA00001933"/>
    </source>
</evidence>
<dbReference type="OrthoDB" id="10261951at2759"/>
<dbReference type="GO" id="GO:0006545">
    <property type="term" value="P:glycine biosynthetic process"/>
    <property type="evidence" value="ECO:0007669"/>
    <property type="project" value="TreeGrafter"/>
</dbReference>
<evidence type="ECO:0000313" key="8">
    <source>
        <dbReference type="EMBL" id="KAF9149504.1"/>
    </source>
</evidence>
<feature type="region of interest" description="Disordered" evidence="6">
    <location>
        <begin position="400"/>
        <end position="429"/>
    </location>
</feature>
<dbReference type="InterPro" id="IPR023603">
    <property type="entry name" value="Low_specificity_L-TA-like"/>
</dbReference>
<dbReference type="GO" id="GO:0006567">
    <property type="term" value="P:L-threonine catabolic process"/>
    <property type="evidence" value="ECO:0007669"/>
    <property type="project" value="TreeGrafter"/>
</dbReference>
<evidence type="ECO:0000256" key="3">
    <source>
        <dbReference type="ARBA" id="ARBA00022898"/>
    </source>
</evidence>
<reference evidence="8" key="1">
    <citation type="journal article" date="2020" name="Fungal Divers.">
        <title>Resolving the Mortierellaceae phylogeny through synthesis of multi-gene phylogenetics and phylogenomics.</title>
        <authorList>
            <person name="Vandepol N."/>
            <person name="Liber J."/>
            <person name="Desiro A."/>
            <person name="Na H."/>
            <person name="Kennedy M."/>
            <person name="Barry K."/>
            <person name="Grigoriev I.V."/>
            <person name="Miller A.N."/>
            <person name="O'Donnell K."/>
            <person name="Stajich J.E."/>
            <person name="Bonito G."/>
        </authorList>
    </citation>
    <scope>NUCLEOTIDE SEQUENCE</scope>
    <source>
        <strain evidence="8">NRRL 6426</strain>
    </source>
</reference>
<dbReference type="FunFam" id="3.40.640.10:FF:000030">
    <property type="entry name" value="Low-specificity L-threonine aldolase"/>
    <property type="match status" value="1"/>
</dbReference>
<dbReference type="EMBL" id="JAAAUQ010000521">
    <property type="protein sequence ID" value="KAF9149504.1"/>
    <property type="molecule type" value="Genomic_DNA"/>
</dbReference>
<dbReference type="PANTHER" id="PTHR48097:SF9">
    <property type="entry name" value="L-THREONINE ALDOLASE"/>
    <property type="match status" value="1"/>
</dbReference>
<organism evidence="8 9">
    <name type="scientific">Linnemannia schmuckeri</name>
    <dbReference type="NCBI Taxonomy" id="64567"/>
    <lineage>
        <taxon>Eukaryota</taxon>
        <taxon>Fungi</taxon>
        <taxon>Fungi incertae sedis</taxon>
        <taxon>Mucoromycota</taxon>
        <taxon>Mortierellomycotina</taxon>
        <taxon>Mortierellomycetes</taxon>
        <taxon>Mortierellales</taxon>
        <taxon>Mortierellaceae</taxon>
        <taxon>Linnemannia</taxon>
    </lineage>
</organism>
<dbReference type="Proteomes" id="UP000748756">
    <property type="component" value="Unassembled WGS sequence"/>
</dbReference>
<name>A0A9P5RYP2_9FUNG</name>
<comment type="similarity">
    <text evidence="2">Belongs to the threonine aldolase family.</text>
</comment>
<keyword evidence="9" id="KW-1185">Reference proteome</keyword>
<evidence type="ECO:0000256" key="5">
    <source>
        <dbReference type="PIRSR" id="PIRSR017617-1"/>
    </source>
</evidence>
<dbReference type="InterPro" id="IPR015421">
    <property type="entry name" value="PyrdxlP-dep_Trfase_major"/>
</dbReference>
<dbReference type="PANTHER" id="PTHR48097">
    <property type="entry name" value="L-THREONINE ALDOLASE-RELATED"/>
    <property type="match status" value="1"/>
</dbReference>
<protein>
    <submittedName>
        <fullName evidence="8">Threonine aldolase</fullName>
    </submittedName>
</protein>
<comment type="caution">
    <text evidence="8">The sequence shown here is derived from an EMBL/GenBank/DDBJ whole genome shotgun (WGS) entry which is preliminary data.</text>
</comment>
<evidence type="ECO:0000259" key="7">
    <source>
        <dbReference type="Pfam" id="PF01212"/>
    </source>
</evidence>
<evidence type="ECO:0000256" key="2">
    <source>
        <dbReference type="ARBA" id="ARBA00006966"/>
    </source>
</evidence>
<dbReference type="AlphaFoldDB" id="A0A9P5RYP2"/>
<keyword evidence="3" id="KW-0663">Pyridoxal phosphate</keyword>
<dbReference type="NCBIfam" id="NF041359">
    <property type="entry name" value="GntG_guanitoxin"/>
    <property type="match status" value="1"/>
</dbReference>
<dbReference type="Gene3D" id="3.40.640.10">
    <property type="entry name" value="Type I PLP-dependent aspartate aminotransferase-like (Major domain)"/>
    <property type="match status" value="1"/>
</dbReference>
<proteinExistence type="inferred from homology"/>
<evidence type="ECO:0000256" key="4">
    <source>
        <dbReference type="ARBA" id="ARBA00023239"/>
    </source>
</evidence>
<dbReference type="GO" id="GO:0005829">
    <property type="term" value="C:cytosol"/>
    <property type="evidence" value="ECO:0007669"/>
    <property type="project" value="TreeGrafter"/>
</dbReference>
<dbReference type="SUPFAM" id="SSF53383">
    <property type="entry name" value="PLP-dependent transferases"/>
    <property type="match status" value="1"/>
</dbReference>
<feature type="domain" description="Aromatic amino acid beta-eliminating lyase/threonine aldolase" evidence="7">
    <location>
        <begin position="51"/>
        <end position="339"/>
    </location>
</feature>
<gene>
    <name evidence="8" type="primary">GLY1_2</name>
    <name evidence="8" type="ORF">BG015_008710</name>
</gene>
<feature type="modified residue" description="N6-(pyridoxal phosphate)lysine" evidence="5">
    <location>
        <position position="251"/>
    </location>
</feature>
<dbReference type="Pfam" id="PF01212">
    <property type="entry name" value="Beta_elim_lyase"/>
    <property type="match status" value="1"/>
</dbReference>
<feature type="compositionally biased region" description="Polar residues" evidence="6">
    <location>
        <begin position="420"/>
        <end position="429"/>
    </location>
</feature>
<evidence type="ECO:0000313" key="9">
    <source>
        <dbReference type="Proteomes" id="UP000748756"/>
    </source>
</evidence>
<comment type="cofactor">
    <cofactor evidence="1">
        <name>pyridoxal 5'-phosphate</name>
        <dbReference type="ChEBI" id="CHEBI:597326"/>
    </cofactor>
</comment>
<accession>A0A9P5RYP2</accession>